<keyword evidence="6" id="KW-1185">Reference proteome</keyword>
<feature type="chain" id="PRO_5045995788" evidence="3">
    <location>
        <begin position="25"/>
        <end position="377"/>
    </location>
</feature>
<dbReference type="Proteomes" id="UP000811844">
    <property type="component" value="Unassembled WGS sequence"/>
</dbReference>
<evidence type="ECO:0000313" key="6">
    <source>
        <dbReference type="Proteomes" id="UP000811844"/>
    </source>
</evidence>
<accession>A0ABS5I3H5</accession>
<feature type="signal peptide" evidence="3">
    <location>
        <begin position="1"/>
        <end position="24"/>
    </location>
</feature>
<dbReference type="RefSeq" id="WP_212593320.1">
    <property type="nucleotide sequence ID" value="NZ_JAAIKR010000011.1"/>
</dbReference>
<reference evidence="5 6" key="1">
    <citation type="submission" date="2020-02" db="EMBL/GenBank/DDBJ databases">
        <title>Shewanella WXL01 sp. nov., a marine bacterium isolated from green algae in Luhuitou Fringing Reef (Northern South China Sea).</title>
        <authorList>
            <person name="Wang X."/>
        </authorList>
    </citation>
    <scope>NUCLEOTIDE SEQUENCE [LARGE SCALE GENOMIC DNA]</scope>
    <source>
        <strain evidence="5 6">MCCC 1A01895</strain>
    </source>
</reference>
<evidence type="ECO:0000256" key="3">
    <source>
        <dbReference type="SAM" id="SignalP"/>
    </source>
</evidence>
<feature type="coiled-coil region" evidence="1">
    <location>
        <begin position="34"/>
        <end position="113"/>
    </location>
</feature>
<dbReference type="InterPro" id="IPR050570">
    <property type="entry name" value="Cell_wall_metabolism_enzyme"/>
</dbReference>
<dbReference type="CDD" id="cd12797">
    <property type="entry name" value="M23_peptidase"/>
    <property type="match status" value="1"/>
</dbReference>
<dbReference type="Gene3D" id="6.10.250.3150">
    <property type="match status" value="1"/>
</dbReference>
<organism evidence="5 6">
    <name type="scientific">Shewanella intestini</name>
    <dbReference type="NCBI Taxonomy" id="2017544"/>
    <lineage>
        <taxon>Bacteria</taxon>
        <taxon>Pseudomonadati</taxon>
        <taxon>Pseudomonadota</taxon>
        <taxon>Gammaproteobacteria</taxon>
        <taxon>Alteromonadales</taxon>
        <taxon>Shewanellaceae</taxon>
        <taxon>Shewanella</taxon>
    </lineage>
</organism>
<protein>
    <submittedName>
        <fullName evidence="5">Peptidoglycan DD-metalloendopeptidase family protein</fullName>
    </submittedName>
</protein>
<dbReference type="SUPFAM" id="SSF51261">
    <property type="entry name" value="Duplicated hybrid motif"/>
    <property type="match status" value="1"/>
</dbReference>
<evidence type="ECO:0000259" key="4">
    <source>
        <dbReference type="Pfam" id="PF01551"/>
    </source>
</evidence>
<dbReference type="Pfam" id="PF01551">
    <property type="entry name" value="Peptidase_M23"/>
    <property type="match status" value="1"/>
</dbReference>
<feature type="region of interest" description="Disordered" evidence="2">
    <location>
        <begin position="171"/>
        <end position="203"/>
    </location>
</feature>
<dbReference type="Gene3D" id="2.70.70.10">
    <property type="entry name" value="Glucose Permease (Domain IIA)"/>
    <property type="match status" value="1"/>
</dbReference>
<keyword evidence="3" id="KW-0732">Signal</keyword>
<evidence type="ECO:0000256" key="1">
    <source>
        <dbReference type="SAM" id="Coils"/>
    </source>
</evidence>
<evidence type="ECO:0000313" key="5">
    <source>
        <dbReference type="EMBL" id="MBR9728578.1"/>
    </source>
</evidence>
<feature type="compositionally biased region" description="Low complexity" evidence="2">
    <location>
        <begin position="186"/>
        <end position="203"/>
    </location>
</feature>
<feature type="domain" description="M23ase beta-sheet core" evidence="4">
    <location>
        <begin position="279"/>
        <end position="372"/>
    </location>
</feature>
<dbReference type="PANTHER" id="PTHR21666:SF270">
    <property type="entry name" value="MUREIN HYDROLASE ACTIVATOR ENVC"/>
    <property type="match status" value="1"/>
</dbReference>
<comment type="caution">
    <text evidence="5">The sequence shown here is derived from an EMBL/GenBank/DDBJ whole genome shotgun (WGS) entry which is preliminary data.</text>
</comment>
<dbReference type="InterPro" id="IPR011055">
    <property type="entry name" value="Dup_hybrid_motif"/>
</dbReference>
<sequence length="377" mass="42303">MITRYLVKASIIAGFMFLIFPAQAADLSQRQSELKSIQAQISKQQNVLKDTTKQREKLMSLLKSDEKAIANAAQKVNRTKKELTKLNSELITLNQQQQQLDTLRQEQQQTLSKQLSSAYLAGNHDYSKMLLNQQNPATIERMLTYYQYLNDARMKAISELKATKDKLETLKNQQRQQQQKLNATMLSQQKQAKSLSSEQAQRQRTLTQIQRTLSSKGAQLEQLQIEEASLKQIVTNAMQVAKSSPSMSGLTTRRGSLKWPTKGRVTKKFGSLRSGQIHWKGTILSAPEGQNINAIAPGKVIYSDWLRGFGMVMVIDHGKGYMSLYGHAQALLREVGDAVSKGESIGLVGRSGGQTEPGLYFEIRHKGQAVNPARYCR</sequence>
<keyword evidence="1" id="KW-0175">Coiled coil</keyword>
<dbReference type="EMBL" id="JAAIKR010000011">
    <property type="protein sequence ID" value="MBR9728578.1"/>
    <property type="molecule type" value="Genomic_DNA"/>
</dbReference>
<dbReference type="PANTHER" id="PTHR21666">
    <property type="entry name" value="PEPTIDASE-RELATED"/>
    <property type="match status" value="1"/>
</dbReference>
<evidence type="ECO:0000256" key="2">
    <source>
        <dbReference type="SAM" id="MobiDB-lite"/>
    </source>
</evidence>
<dbReference type="InterPro" id="IPR016047">
    <property type="entry name" value="M23ase_b-sheet_dom"/>
</dbReference>
<proteinExistence type="predicted"/>
<gene>
    <name evidence="5" type="ORF">G3R48_11385</name>
</gene>
<name>A0ABS5I3H5_9GAMM</name>